<evidence type="ECO:0000313" key="2">
    <source>
        <dbReference type="EMBL" id="AKV03530.1"/>
    </source>
</evidence>
<dbReference type="Proteomes" id="UP000064967">
    <property type="component" value="Chromosome"/>
</dbReference>
<accession>A0A0K1QDL9</accession>
<dbReference type="EMBL" id="CP012333">
    <property type="protein sequence ID" value="AKV03530.1"/>
    <property type="molecule type" value="Genomic_DNA"/>
</dbReference>
<protein>
    <submittedName>
        <fullName evidence="2">Uncharacterized protein</fullName>
    </submittedName>
</protein>
<dbReference type="KEGG" id="llu:AKJ09_10193"/>
<name>A0A0K1QDL9_9BACT</name>
<gene>
    <name evidence="2" type="ORF">AKJ09_10193</name>
</gene>
<feature type="region of interest" description="Disordered" evidence="1">
    <location>
        <begin position="1"/>
        <end position="50"/>
    </location>
</feature>
<proteinExistence type="predicted"/>
<evidence type="ECO:0000313" key="3">
    <source>
        <dbReference type="Proteomes" id="UP000064967"/>
    </source>
</evidence>
<reference evidence="2 3" key="1">
    <citation type="submission" date="2015-08" db="EMBL/GenBank/DDBJ databases">
        <authorList>
            <person name="Babu N.S."/>
            <person name="Beckwith C.J."/>
            <person name="Beseler K.G."/>
            <person name="Brison A."/>
            <person name="Carone J.V."/>
            <person name="Caskin T.P."/>
            <person name="Diamond M."/>
            <person name="Durham M.E."/>
            <person name="Foxe J.M."/>
            <person name="Go M."/>
            <person name="Henderson B.A."/>
            <person name="Jones I.B."/>
            <person name="McGettigan J.A."/>
            <person name="Micheletti S.J."/>
            <person name="Nasrallah M.E."/>
            <person name="Ortiz D."/>
            <person name="Piller C.R."/>
            <person name="Privatt S.R."/>
            <person name="Schneider S.L."/>
            <person name="Sharp S."/>
            <person name="Smith T.C."/>
            <person name="Stanton J.D."/>
            <person name="Ullery H.E."/>
            <person name="Wilson R.J."/>
            <person name="Serrano M.G."/>
            <person name="Buck G."/>
            <person name="Lee V."/>
            <person name="Wang Y."/>
            <person name="Carvalho R."/>
            <person name="Voegtly L."/>
            <person name="Shi R."/>
            <person name="Duckworth R."/>
            <person name="Johnson A."/>
            <person name="Loviza R."/>
            <person name="Walstead R."/>
            <person name="Shah Z."/>
            <person name="Kiflezghi M."/>
            <person name="Wade K."/>
            <person name="Ball S.L."/>
            <person name="Bradley K.W."/>
            <person name="Asai D.J."/>
            <person name="Bowman C.A."/>
            <person name="Russell D.A."/>
            <person name="Pope W.H."/>
            <person name="Jacobs-Sera D."/>
            <person name="Hendrix R.W."/>
            <person name="Hatfull G.F."/>
        </authorList>
    </citation>
    <scope>NUCLEOTIDE SEQUENCE [LARGE SCALE GENOMIC DNA]</scope>
    <source>
        <strain evidence="2 3">DSM 27648</strain>
    </source>
</reference>
<evidence type="ECO:0000256" key="1">
    <source>
        <dbReference type="SAM" id="MobiDB-lite"/>
    </source>
</evidence>
<dbReference type="STRING" id="1391654.AKJ09_10193"/>
<keyword evidence="3" id="KW-1185">Reference proteome</keyword>
<organism evidence="2 3">
    <name type="scientific">Labilithrix luteola</name>
    <dbReference type="NCBI Taxonomy" id="1391654"/>
    <lineage>
        <taxon>Bacteria</taxon>
        <taxon>Pseudomonadati</taxon>
        <taxon>Myxococcota</taxon>
        <taxon>Polyangia</taxon>
        <taxon>Polyangiales</taxon>
        <taxon>Labilitrichaceae</taxon>
        <taxon>Labilithrix</taxon>
    </lineage>
</organism>
<sequence length="84" mass="9450">MLARDAVGPVGRRRWRHETQQARVARACPVGRRHRRAQINTQSRTRRREQAPACPFLAAEVCEGRARGPFLRMGLPGYGGEDVA</sequence>
<dbReference type="AlphaFoldDB" id="A0A0K1QDL9"/>